<dbReference type="InterPro" id="IPR054581">
    <property type="entry name" value="EncFtn-like"/>
</dbReference>
<evidence type="ECO:0000313" key="6">
    <source>
        <dbReference type="Proteomes" id="UP000727907"/>
    </source>
</evidence>
<reference evidence="5 6" key="1">
    <citation type="submission" date="2021-06" db="EMBL/GenBank/DDBJ databases">
        <authorList>
            <person name="Lee D.H."/>
        </authorList>
    </citation>
    <scope>NUCLEOTIDE SEQUENCE [LARGE SCALE GENOMIC DNA]</scope>
    <source>
        <strain evidence="5 6">MMS21-HV4-11</strain>
    </source>
</reference>
<keyword evidence="6" id="KW-1185">Reference proteome</keyword>
<protein>
    <submittedName>
        <fullName evidence="5">Ferritin-like domain-containing protein</fullName>
    </submittedName>
</protein>
<dbReference type="Proteomes" id="UP000727907">
    <property type="component" value="Unassembled WGS sequence"/>
</dbReference>
<evidence type="ECO:0000256" key="2">
    <source>
        <dbReference type="ARBA" id="ARBA00022723"/>
    </source>
</evidence>
<dbReference type="InterPro" id="IPR030907">
    <property type="entry name" value="Ferrit_encaps"/>
</dbReference>
<evidence type="ECO:0000256" key="4">
    <source>
        <dbReference type="SAM" id="MobiDB-lite"/>
    </source>
</evidence>
<keyword evidence="1" id="KW-0409">Iron storage</keyword>
<evidence type="ECO:0000256" key="1">
    <source>
        <dbReference type="ARBA" id="ARBA00022434"/>
    </source>
</evidence>
<comment type="caution">
    <text evidence="5">The sequence shown here is derived from an EMBL/GenBank/DDBJ whole genome shotgun (WGS) entry which is preliminary data.</text>
</comment>
<feature type="compositionally biased region" description="Gly residues" evidence="4">
    <location>
        <begin position="108"/>
        <end position="117"/>
    </location>
</feature>
<gene>
    <name evidence="5" type="ORF">KQ910_05925</name>
</gene>
<name>A0ABS6IFC1_9HYPH</name>
<dbReference type="NCBIfam" id="TIGR04535">
    <property type="entry name" value="ferrit_encaps"/>
    <property type="match status" value="1"/>
</dbReference>
<evidence type="ECO:0000313" key="5">
    <source>
        <dbReference type="EMBL" id="MBU8873292.1"/>
    </source>
</evidence>
<feature type="region of interest" description="Disordered" evidence="4">
    <location>
        <begin position="97"/>
        <end position="127"/>
    </location>
</feature>
<sequence length="127" mass="14365">MASDTLHEDPDKLGAEVIDRHRAIVSIMEELEAVDWYDQRAKATSNAELRSILEHNRDEEKEHAAMTLEWLRRNDPKMDEHLRTFLFKEGPVTQIEASMMGKEEDGDGSQGSDGSLGIGSLRKVSKK</sequence>
<proteinExistence type="predicted"/>
<organism evidence="5 6">
    <name type="scientific">Reyranella humidisoli</name>
    <dbReference type="NCBI Taxonomy" id="2849149"/>
    <lineage>
        <taxon>Bacteria</taxon>
        <taxon>Pseudomonadati</taxon>
        <taxon>Pseudomonadota</taxon>
        <taxon>Alphaproteobacteria</taxon>
        <taxon>Hyphomicrobiales</taxon>
        <taxon>Reyranellaceae</taxon>
        <taxon>Reyranella</taxon>
    </lineage>
</organism>
<accession>A0ABS6IFC1</accession>
<dbReference type="EMBL" id="JAHOPB010000001">
    <property type="protein sequence ID" value="MBU8873292.1"/>
    <property type="molecule type" value="Genomic_DNA"/>
</dbReference>
<evidence type="ECO:0000256" key="3">
    <source>
        <dbReference type="ARBA" id="ARBA00023004"/>
    </source>
</evidence>
<keyword evidence="3" id="KW-0408">Iron</keyword>
<dbReference type="RefSeq" id="WP_216957544.1">
    <property type="nucleotide sequence ID" value="NZ_JAHOPB010000001.1"/>
</dbReference>
<dbReference type="Pfam" id="PF22277">
    <property type="entry name" value="EncFtn-like"/>
    <property type="match status" value="1"/>
</dbReference>
<keyword evidence="2" id="KW-0479">Metal-binding</keyword>